<feature type="domain" description="DUF4296" evidence="1">
    <location>
        <begin position="23"/>
        <end position="107"/>
    </location>
</feature>
<dbReference type="STRING" id="279360.MB14_11625"/>
<dbReference type="AlphaFoldDB" id="A0A150WYB9"/>
<accession>A0A150WYB9</accession>
<organism evidence="2 3">
    <name type="scientific">Roseivirga ehrenbergii (strain DSM 102268 / JCM 13514 / KCTC 12282 / NCIMB 14502 / KMM 6017)</name>
    <dbReference type="NCBI Taxonomy" id="279360"/>
    <lineage>
        <taxon>Bacteria</taxon>
        <taxon>Pseudomonadati</taxon>
        <taxon>Bacteroidota</taxon>
        <taxon>Cytophagia</taxon>
        <taxon>Cytophagales</taxon>
        <taxon>Roseivirgaceae</taxon>
        <taxon>Roseivirga</taxon>
    </lineage>
</organism>
<evidence type="ECO:0000313" key="2">
    <source>
        <dbReference type="EMBL" id="KYG71416.1"/>
    </source>
</evidence>
<evidence type="ECO:0000259" key="1">
    <source>
        <dbReference type="Pfam" id="PF14129"/>
    </source>
</evidence>
<keyword evidence="3" id="KW-1185">Reference proteome</keyword>
<dbReference type="OrthoDB" id="981921at2"/>
<dbReference type="RefSeq" id="WP_053224750.1">
    <property type="nucleotide sequence ID" value="NZ_LQZQ01000051.1"/>
</dbReference>
<evidence type="ECO:0000313" key="3">
    <source>
        <dbReference type="Proteomes" id="UP000075583"/>
    </source>
</evidence>
<comment type="caution">
    <text evidence="2">The sequence shown here is derived from an EMBL/GenBank/DDBJ whole genome shotgun (WGS) entry which is preliminary data.</text>
</comment>
<dbReference type="InterPro" id="IPR025381">
    <property type="entry name" value="DUF4296"/>
</dbReference>
<protein>
    <recommendedName>
        <fullName evidence="1">DUF4296 domain-containing protein</fullName>
    </recommendedName>
</protein>
<gene>
    <name evidence="2" type="ORF">MB14_11625</name>
</gene>
<reference evidence="2" key="1">
    <citation type="submission" date="2016-01" db="EMBL/GenBank/DDBJ databases">
        <title>Genome sequencing of Roseivirga ehrenbergii KMM 6017.</title>
        <authorList>
            <person name="Selvaratnam C."/>
            <person name="Thevarajoo S."/>
            <person name="Goh K.M."/>
            <person name="Ee R."/>
            <person name="Chan K.-G."/>
            <person name="Chong C.S."/>
        </authorList>
    </citation>
    <scope>NUCLEOTIDE SEQUENCE [LARGE SCALE GENOMIC DNA]</scope>
    <source>
        <strain evidence="2">KMM 6017</strain>
    </source>
</reference>
<dbReference type="Pfam" id="PF14129">
    <property type="entry name" value="DUF4296"/>
    <property type="match status" value="1"/>
</dbReference>
<sequence>MKKLFLLAVCCLFFTCGSKEELPEGLLSESEMIDIMVDIRVAEGKVTHLLLPADSAKKVFKILEKRIFEEHNVDTVAYKKSYQYYLLHPEKASVIFSTTLDSLSVMKERDTNLR</sequence>
<name>A0A150WYB9_ROSEK</name>
<dbReference type="Proteomes" id="UP000075583">
    <property type="component" value="Unassembled WGS sequence"/>
</dbReference>
<proteinExistence type="predicted"/>
<dbReference type="EMBL" id="LQZQ01000051">
    <property type="protein sequence ID" value="KYG71416.1"/>
    <property type="molecule type" value="Genomic_DNA"/>
</dbReference>